<reference evidence="2 3" key="2">
    <citation type="journal article" name="Genome Announc.">
        <title>Complete Genome Sequence of Pseudomonas balearica DSM 6083T.</title>
        <authorList>
            <person name="Bennasar-Figueras A."/>
            <person name="Salva-Serra F."/>
            <person name="Jaen-Luchoro D."/>
            <person name="Segui C."/>
            <person name="Aliaga F."/>
            <person name="Busquets A."/>
            <person name="Gomila M."/>
            <person name="Moore E.R."/>
            <person name="Lalucat J."/>
        </authorList>
    </citation>
    <scope>NUCLEOTIDE SEQUENCE [LARGE SCALE GENOMIC DNA]</scope>
    <source>
        <strain evidence="3">DSM 6083</strain>
    </source>
</reference>
<dbReference type="KEGG" id="pbm:CL52_01685"/>
<dbReference type="Proteomes" id="UP000031271">
    <property type="component" value="Chromosome"/>
</dbReference>
<protein>
    <submittedName>
        <fullName evidence="2">Uncharacterized protein</fullName>
    </submittedName>
</protein>
<evidence type="ECO:0000256" key="1">
    <source>
        <dbReference type="SAM" id="Phobius"/>
    </source>
</evidence>
<name>A0A8D3Y517_9GAMM</name>
<evidence type="ECO:0000313" key="3">
    <source>
        <dbReference type="Proteomes" id="UP000031271"/>
    </source>
</evidence>
<keyword evidence="1" id="KW-0812">Transmembrane</keyword>
<accession>A0A8D3Y517</accession>
<gene>
    <name evidence="2" type="ORF">CL52_01685</name>
</gene>
<feature type="transmembrane region" description="Helical" evidence="1">
    <location>
        <begin position="26"/>
        <end position="49"/>
    </location>
</feature>
<proteinExistence type="predicted"/>
<organism evidence="2 3">
    <name type="scientific">Stutzerimonas balearica DSM 6083</name>
    <dbReference type="NCBI Taxonomy" id="1123016"/>
    <lineage>
        <taxon>Bacteria</taxon>
        <taxon>Pseudomonadati</taxon>
        <taxon>Pseudomonadota</taxon>
        <taxon>Gammaproteobacteria</taxon>
        <taxon>Pseudomonadales</taxon>
        <taxon>Pseudomonadaceae</taxon>
        <taxon>Stutzerimonas</taxon>
    </lineage>
</organism>
<dbReference type="EMBL" id="CP007511">
    <property type="protein sequence ID" value="AJE17339.1"/>
    <property type="molecule type" value="Genomic_DNA"/>
</dbReference>
<reference evidence="3" key="1">
    <citation type="submission" date="2014-03" db="EMBL/GenBank/DDBJ databases">
        <title>Complete genome of Pseudomonas balearica DSM 6083T, a sewage water isolate from an enrichment with 2-methylnaphthalene.</title>
        <authorList>
            <person name="Salva-Serra F."/>
            <person name="Jaen-Luchoro D."/>
            <person name="Busquets A."/>
            <person name="Pena A."/>
            <person name="Gomila M."/>
            <person name="Bosch R."/>
            <person name="Nogales B."/>
            <person name="Garcia-Valdes E."/>
            <person name="Lalucat J."/>
            <person name="Bennasar A."/>
        </authorList>
    </citation>
    <scope>NUCLEOTIDE SEQUENCE [LARGE SCALE GENOMIC DNA]</scope>
    <source>
        <strain evidence="3">DSM 6083</strain>
    </source>
</reference>
<dbReference type="AlphaFoldDB" id="A0A8D3Y517"/>
<keyword evidence="1" id="KW-0472">Membrane</keyword>
<keyword evidence="1" id="KW-1133">Transmembrane helix</keyword>
<sequence>MILTSFVPSLFSEVMALVEAGAEVNAAAWAVFFWLAILGGAMFVFGHIFNAFNKKVAKHFETWFE</sequence>
<evidence type="ECO:0000313" key="2">
    <source>
        <dbReference type="EMBL" id="AJE17339.1"/>
    </source>
</evidence>